<reference evidence="5" key="2">
    <citation type="journal article" date="2021" name="PeerJ">
        <title>Extensive microbial diversity within the chicken gut microbiome revealed by metagenomics and culture.</title>
        <authorList>
            <person name="Gilroy R."/>
            <person name="Ravi A."/>
            <person name="Getino M."/>
            <person name="Pursley I."/>
            <person name="Horton D.L."/>
            <person name="Alikhan N.F."/>
            <person name="Baker D."/>
            <person name="Gharbi K."/>
            <person name="Hall N."/>
            <person name="Watson M."/>
            <person name="Adriaenssens E.M."/>
            <person name="Foster-Nyarko E."/>
            <person name="Jarju S."/>
            <person name="Secka A."/>
            <person name="Antonio M."/>
            <person name="Oren A."/>
            <person name="Chaudhuri R.R."/>
            <person name="La Ragione R."/>
            <person name="Hildebrand F."/>
            <person name="Pallen M.J."/>
        </authorList>
    </citation>
    <scope>NUCLEOTIDE SEQUENCE</scope>
    <source>
        <strain evidence="5">2830</strain>
    </source>
</reference>
<dbReference type="PANTHER" id="PTHR43280">
    <property type="entry name" value="ARAC-FAMILY TRANSCRIPTIONAL REGULATOR"/>
    <property type="match status" value="1"/>
</dbReference>
<dbReference type="SUPFAM" id="SSF46689">
    <property type="entry name" value="Homeodomain-like"/>
    <property type="match status" value="2"/>
</dbReference>
<dbReference type="Gene3D" id="1.10.10.60">
    <property type="entry name" value="Homeodomain-like"/>
    <property type="match status" value="2"/>
</dbReference>
<dbReference type="PROSITE" id="PS01124">
    <property type="entry name" value="HTH_ARAC_FAMILY_2"/>
    <property type="match status" value="1"/>
</dbReference>
<evidence type="ECO:0000259" key="4">
    <source>
        <dbReference type="PROSITE" id="PS01124"/>
    </source>
</evidence>
<accession>A0A9D1HJ01</accession>
<dbReference type="AlphaFoldDB" id="A0A9D1HJ01"/>
<evidence type="ECO:0000313" key="6">
    <source>
        <dbReference type="Proteomes" id="UP000824124"/>
    </source>
</evidence>
<dbReference type="Gene3D" id="2.60.120.10">
    <property type="entry name" value="Jelly Rolls"/>
    <property type="match status" value="1"/>
</dbReference>
<feature type="domain" description="HTH araC/xylS-type" evidence="4">
    <location>
        <begin position="201"/>
        <end position="299"/>
    </location>
</feature>
<dbReference type="InterPro" id="IPR020449">
    <property type="entry name" value="Tscrpt_reg_AraC-type_HTH"/>
</dbReference>
<dbReference type="InterPro" id="IPR003313">
    <property type="entry name" value="AraC-bd"/>
</dbReference>
<keyword evidence="3" id="KW-0804">Transcription</keyword>
<sequence length="303" mass="34840">MEYKTLQIAENFRENILYDSDSLALAVCSDHFDDYLHREWGCHWHDEFEFGLVLQGVVEYTIYNEHEQLSVHKISVGDGIFLNAACFHSVKGLEPGTVMAGIILPTNFFNTESFRTIYHQNIYPILESGTECLVFAQSNPSNAAILSGLKELYEINRTEQTYELRCMEAVCKIFRLLVEQISANKNLLTPISKSTQTKRLQKIMTFIHAHYGERISADDMARTAAISRTEVFRCFQTVLRKKPIEYLTEYRLSIATILLASTDRTLLDISISCGFSSASYFGKVFREHHGMSPKKYRDQLREK</sequence>
<dbReference type="Pfam" id="PF02311">
    <property type="entry name" value="AraC_binding"/>
    <property type="match status" value="1"/>
</dbReference>
<dbReference type="PANTHER" id="PTHR43280:SF28">
    <property type="entry name" value="HTH-TYPE TRANSCRIPTIONAL ACTIVATOR RHAS"/>
    <property type="match status" value="1"/>
</dbReference>
<dbReference type="Pfam" id="PF12833">
    <property type="entry name" value="HTH_18"/>
    <property type="match status" value="1"/>
</dbReference>
<protein>
    <submittedName>
        <fullName evidence="5">Helix-turn-helix transcriptional regulator</fullName>
    </submittedName>
</protein>
<evidence type="ECO:0000313" key="5">
    <source>
        <dbReference type="EMBL" id="HIU09877.1"/>
    </source>
</evidence>
<dbReference type="PRINTS" id="PR00032">
    <property type="entry name" value="HTHARAC"/>
</dbReference>
<dbReference type="Proteomes" id="UP000824124">
    <property type="component" value="Unassembled WGS sequence"/>
</dbReference>
<evidence type="ECO:0000256" key="3">
    <source>
        <dbReference type="ARBA" id="ARBA00023163"/>
    </source>
</evidence>
<evidence type="ECO:0000256" key="1">
    <source>
        <dbReference type="ARBA" id="ARBA00023015"/>
    </source>
</evidence>
<dbReference type="InterPro" id="IPR018062">
    <property type="entry name" value="HTH_AraC-typ_CS"/>
</dbReference>
<dbReference type="SUPFAM" id="SSF51182">
    <property type="entry name" value="RmlC-like cupins"/>
    <property type="match status" value="1"/>
</dbReference>
<comment type="caution">
    <text evidence="5">The sequence shown here is derived from an EMBL/GenBank/DDBJ whole genome shotgun (WGS) entry which is preliminary data.</text>
</comment>
<dbReference type="SMART" id="SM00342">
    <property type="entry name" value="HTH_ARAC"/>
    <property type="match status" value="1"/>
</dbReference>
<dbReference type="EMBL" id="DVMH01000009">
    <property type="protein sequence ID" value="HIU09877.1"/>
    <property type="molecule type" value="Genomic_DNA"/>
</dbReference>
<keyword evidence="1" id="KW-0805">Transcription regulation</keyword>
<organism evidence="5 6">
    <name type="scientific">Candidatus Avidehalobacter gallistercoris</name>
    <dbReference type="NCBI Taxonomy" id="2840694"/>
    <lineage>
        <taxon>Bacteria</taxon>
        <taxon>Bacillati</taxon>
        <taxon>Bacillota</taxon>
        <taxon>Clostridia</taxon>
        <taxon>Eubacteriales</taxon>
        <taxon>Peptococcaceae</taxon>
        <taxon>Peptococcaceae incertae sedis</taxon>
        <taxon>Candidatus Avidehalobacter</taxon>
    </lineage>
</organism>
<proteinExistence type="predicted"/>
<evidence type="ECO:0000256" key="2">
    <source>
        <dbReference type="ARBA" id="ARBA00023125"/>
    </source>
</evidence>
<dbReference type="InterPro" id="IPR009057">
    <property type="entry name" value="Homeodomain-like_sf"/>
</dbReference>
<dbReference type="GO" id="GO:0003700">
    <property type="term" value="F:DNA-binding transcription factor activity"/>
    <property type="evidence" value="ECO:0007669"/>
    <property type="project" value="InterPro"/>
</dbReference>
<keyword evidence="2" id="KW-0238">DNA-binding</keyword>
<gene>
    <name evidence="5" type="ORF">IAB00_01270</name>
</gene>
<dbReference type="GO" id="GO:0043565">
    <property type="term" value="F:sequence-specific DNA binding"/>
    <property type="evidence" value="ECO:0007669"/>
    <property type="project" value="InterPro"/>
</dbReference>
<dbReference type="InterPro" id="IPR014710">
    <property type="entry name" value="RmlC-like_jellyroll"/>
</dbReference>
<dbReference type="InterPro" id="IPR011051">
    <property type="entry name" value="RmlC_Cupin_sf"/>
</dbReference>
<dbReference type="InterPro" id="IPR018060">
    <property type="entry name" value="HTH_AraC"/>
</dbReference>
<name>A0A9D1HJ01_9FIRM</name>
<reference evidence="5" key="1">
    <citation type="submission" date="2020-10" db="EMBL/GenBank/DDBJ databases">
        <authorList>
            <person name="Gilroy R."/>
        </authorList>
    </citation>
    <scope>NUCLEOTIDE SEQUENCE</scope>
    <source>
        <strain evidence="5">2830</strain>
    </source>
</reference>
<dbReference type="PROSITE" id="PS00041">
    <property type="entry name" value="HTH_ARAC_FAMILY_1"/>
    <property type="match status" value="1"/>
</dbReference>